<dbReference type="InterPro" id="IPR023346">
    <property type="entry name" value="Lysozyme-like_dom_sf"/>
</dbReference>
<comment type="caution">
    <text evidence="2">The sequence shown here is derived from an EMBL/GenBank/DDBJ whole genome shotgun (WGS) entry which is preliminary data.</text>
</comment>
<name>A0A543K4G9_9RHOB</name>
<dbReference type="EMBL" id="VFPT01000004">
    <property type="protein sequence ID" value="TQM89979.1"/>
    <property type="molecule type" value="Genomic_DNA"/>
</dbReference>
<organism evidence="2 3">
    <name type="scientific">Roseinatronobacter monicus</name>
    <dbReference type="NCBI Taxonomy" id="393481"/>
    <lineage>
        <taxon>Bacteria</taxon>
        <taxon>Pseudomonadati</taxon>
        <taxon>Pseudomonadota</taxon>
        <taxon>Alphaproteobacteria</taxon>
        <taxon>Rhodobacterales</taxon>
        <taxon>Paracoccaceae</taxon>
        <taxon>Roseinatronobacter</taxon>
    </lineage>
</organism>
<proteinExistence type="predicted"/>
<protein>
    <recommendedName>
        <fullName evidence="4">Muramidase (Phage lysozyme)</fullName>
    </recommendedName>
</protein>
<evidence type="ECO:0000313" key="2">
    <source>
        <dbReference type="EMBL" id="TQM89979.1"/>
    </source>
</evidence>
<dbReference type="SUPFAM" id="SSF53955">
    <property type="entry name" value="Lysozyme-like"/>
    <property type="match status" value="1"/>
</dbReference>
<keyword evidence="3" id="KW-1185">Reference proteome</keyword>
<keyword evidence="1" id="KW-0732">Signal</keyword>
<dbReference type="RefSeq" id="WP_142085596.1">
    <property type="nucleotide sequence ID" value="NZ_VFPT01000004.1"/>
</dbReference>
<dbReference type="Gene3D" id="1.10.530.10">
    <property type="match status" value="1"/>
</dbReference>
<feature type="chain" id="PRO_5021808618" description="Muramidase (Phage lysozyme)" evidence="1">
    <location>
        <begin position="31"/>
        <end position="199"/>
    </location>
</feature>
<accession>A0A543K4G9</accession>
<evidence type="ECO:0000256" key="1">
    <source>
        <dbReference type="SAM" id="SignalP"/>
    </source>
</evidence>
<evidence type="ECO:0000313" key="3">
    <source>
        <dbReference type="Proteomes" id="UP000320582"/>
    </source>
</evidence>
<evidence type="ECO:0008006" key="4">
    <source>
        <dbReference type="Google" id="ProtNLM"/>
    </source>
</evidence>
<sequence>MTNWLQYAGSTLTGLLALCLALMPPFPAHARDGQTSFAANDVEFLNLMGNLEGPRGFGTISDFAPALPDRPLTEMTLAEVLDYQREIRALGTISSAVGRYQFIYLTLRDLVETHGISDSLVFDGEVQTYLARFLMHQCGFFDHATPNVQLANCLAGVWAALPLVSGPERGQSAYAADGVNKAFTTPETVLDVLGRRFEW</sequence>
<gene>
    <name evidence="2" type="ORF">BD293_4298</name>
</gene>
<dbReference type="OrthoDB" id="7851400at2"/>
<dbReference type="Proteomes" id="UP000320582">
    <property type="component" value="Unassembled WGS sequence"/>
</dbReference>
<dbReference type="AlphaFoldDB" id="A0A543K4G9"/>
<reference evidence="2 3" key="1">
    <citation type="submission" date="2019-06" db="EMBL/GenBank/DDBJ databases">
        <title>Genomic Encyclopedia of Archaeal and Bacterial Type Strains, Phase II (KMG-II): from individual species to whole genera.</title>
        <authorList>
            <person name="Goeker M."/>
        </authorList>
    </citation>
    <scope>NUCLEOTIDE SEQUENCE [LARGE SCALE GENOMIC DNA]</scope>
    <source>
        <strain evidence="2 3">DSM 18423</strain>
    </source>
</reference>
<feature type="signal peptide" evidence="1">
    <location>
        <begin position="1"/>
        <end position="30"/>
    </location>
</feature>